<dbReference type="Pfam" id="PF22590">
    <property type="entry name" value="Cas3-like_C_2"/>
    <property type="match status" value="1"/>
</dbReference>
<dbReference type="InterPro" id="IPR001650">
    <property type="entry name" value="Helicase_C-like"/>
</dbReference>
<evidence type="ECO:0000256" key="6">
    <source>
        <dbReference type="ARBA" id="ARBA00022801"/>
    </source>
</evidence>
<comment type="similarity">
    <text evidence="1">In the N-terminal section; belongs to the CRISPR-associated nuclease Cas3-HD family.</text>
</comment>
<dbReference type="InterPro" id="IPR050079">
    <property type="entry name" value="DEAD_box_RNA_helicase"/>
</dbReference>
<dbReference type="Pfam" id="PF18019">
    <property type="entry name" value="Cas3_HD"/>
    <property type="match status" value="1"/>
</dbReference>
<comment type="similarity">
    <text evidence="2">In the central section; belongs to the CRISPR-associated helicase Cas3 family.</text>
</comment>
<dbReference type="PROSITE" id="PS51194">
    <property type="entry name" value="HELICASE_CTER"/>
    <property type="match status" value="1"/>
</dbReference>
<evidence type="ECO:0000259" key="11">
    <source>
        <dbReference type="PROSITE" id="PS51192"/>
    </source>
</evidence>
<evidence type="ECO:0000256" key="1">
    <source>
        <dbReference type="ARBA" id="ARBA00006847"/>
    </source>
</evidence>
<keyword evidence="15" id="KW-1185">Reference proteome</keyword>
<evidence type="ECO:0000256" key="3">
    <source>
        <dbReference type="ARBA" id="ARBA00022722"/>
    </source>
</evidence>
<accession>A0ABV4WU10</accession>
<comment type="caution">
    <text evidence="14">The sequence shown here is derived from an EMBL/GenBank/DDBJ whole genome shotgun (WGS) entry which is preliminary data.</text>
</comment>
<dbReference type="NCBIfam" id="TIGR01596">
    <property type="entry name" value="cas3_HD"/>
    <property type="match status" value="1"/>
</dbReference>
<dbReference type="Gene3D" id="1.10.3210.30">
    <property type="match status" value="1"/>
</dbReference>
<evidence type="ECO:0000256" key="7">
    <source>
        <dbReference type="ARBA" id="ARBA00022806"/>
    </source>
</evidence>
<dbReference type="PROSITE" id="PS51643">
    <property type="entry name" value="HD_CAS3"/>
    <property type="match status" value="1"/>
</dbReference>
<dbReference type="InterPro" id="IPR006474">
    <property type="entry name" value="Helicase_Cas3_CRISPR-ass_core"/>
</dbReference>
<dbReference type="SUPFAM" id="SSF52540">
    <property type="entry name" value="P-loop containing nucleoside triphosphate hydrolases"/>
    <property type="match status" value="1"/>
</dbReference>
<keyword evidence="5" id="KW-0547">Nucleotide-binding</keyword>
<keyword evidence="7" id="KW-0347">Helicase</keyword>
<evidence type="ECO:0000313" key="14">
    <source>
        <dbReference type="EMBL" id="MFB2838171.1"/>
    </source>
</evidence>
<dbReference type="Pfam" id="PF00270">
    <property type="entry name" value="DEAD"/>
    <property type="match status" value="1"/>
</dbReference>
<evidence type="ECO:0000256" key="4">
    <source>
        <dbReference type="ARBA" id="ARBA00022723"/>
    </source>
</evidence>
<dbReference type="NCBIfam" id="TIGR01587">
    <property type="entry name" value="cas3_core"/>
    <property type="match status" value="1"/>
</dbReference>
<dbReference type="InterPro" id="IPR054712">
    <property type="entry name" value="Cas3-like_dom"/>
</dbReference>
<dbReference type="InterPro" id="IPR011545">
    <property type="entry name" value="DEAD/DEAH_box_helicase_dom"/>
</dbReference>
<gene>
    <name evidence="14" type="primary">cas3</name>
    <name evidence="14" type="ORF">ACE1CA_27045</name>
</gene>
<reference evidence="14 15" key="1">
    <citation type="submission" date="2024-09" db="EMBL/GenBank/DDBJ databases">
        <title>Floridaenema gen nov. (Aerosakkonemataceae, Aerosakkonematales ord. nov., Cyanobacteria) from benthic tropical and subtropical fresh waters, with the description of four new species.</title>
        <authorList>
            <person name="Moretto J.A."/>
            <person name="Berthold D.E."/>
            <person name="Lefler F.W."/>
            <person name="Huang I.-S."/>
            <person name="Laughinghouse H. IV."/>
        </authorList>
    </citation>
    <scope>NUCLEOTIDE SEQUENCE [LARGE SCALE GENOMIC DNA]</scope>
    <source>
        <strain evidence="14 15">BLCC-F167</strain>
    </source>
</reference>
<comment type="similarity">
    <text evidence="10">Belongs to the DEAD box helicase family.</text>
</comment>
<sequence>MQNYFEWFLEITQNPPFPYQERLATASELPILLNVPTGAGKTAAVVLSWLWRRRYGDEEIRKRTPRRLVYCLPMRTLVEQTEAEVQRWVNKAAELKNETEENKVQVHVLMGGAVSKRWEADPEKDCILIGTQDQLLSRALNRGYSMSRYKWPIHFAMLNNDCLWVMDEVQLMGAGLRTTAQLQGFREKFGTYGTARSLWMSATLDKELLQTVNYKPDLNQVHELTDNDYLQSETLKWRVQAQKRLVKTKTECSGKENDYALALAKEVIAAHIPGSLTMVICNRVSRAQELYKALEKQKGEKPILIHSRFRAAEREERNQQLQKLRQKELSGILVATQAIEAGVDISAQILFTELAPWSSLVQRFGRCNRYGEYRECSETATVYWIDIPDLKKNASPYKTEQLEQARSLLEELNQVGPKDLENFKDKAPKEKIEGLIPRQHDLLQLFDTSTDLAGHDIDISSFIRETDENDVAIAWRNWLGEEPPDDLGALQQEELCRVRLVRTNIGYTFDLLDKLKKQDRYPWYWDGLKGKWEKAKAVYPGMSLLLHCSDGGYSEELGFTGESTDQPKVVGTTTSIESDHDEADSLTYQMKKYVTLVQHSQDVAEEVETLCKEFPAFDLPVNLLVKAGRWHDAGKAHPVFQTALTHNRPDRVGETLWAKSDHDFQNPADRYSMPDNRRGFRHELVSALLALQQLQEQEDFLLCYLVACHHGKVRMTIQPRPTENPVGVKRFALGVHDGDRVHDQLSEIDLGAGLRIKSQVLSLDCMELGEGKNGESWTARAIALLEKYGPFKLAFLETLIRIADWRASARRTPDILEKTDA</sequence>
<feature type="domain" description="HD Cas3-type" evidence="13">
    <location>
        <begin position="589"/>
        <end position="806"/>
    </location>
</feature>
<dbReference type="Proteomes" id="UP001576780">
    <property type="component" value="Unassembled WGS sequence"/>
</dbReference>
<keyword evidence="6" id="KW-0378">Hydrolase</keyword>
<dbReference type="InterPro" id="IPR038257">
    <property type="entry name" value="CRISPR-assoc_Cas3_HD_sf"/>
</dbReference>
<dbReference type="SMART" id="SM00487">
    <property type="entry name" value="DEXDc"/>
    <property type="match status" value="1"/>
</dbReference>
<keyword evidence="9" id="KW-0051">Antiviral defense</keyword>
<dbReference type="RefSeq" id="WP_413280497.1">
    <property type="nucleotide sequence ID" value="NZ_JBHFNT010000240.1"/>
</dbReference>
<evidence type="ECO:0000259" key="13">
    <source>
        <dbReference type="PROSITE" id="PS51643"/>
    </source>
</evidence>
<evidence type="ECO:0000256" key="9">
    <source>
        <dbReference type="ARBA" id="ARBA00023118"/>
    </source>
</evidence>
<evidence type="ECO:0000256" key="10">
    <source>
        <dbReference type="ARBA" id="ARBA00038437"/>
    </source>
</evidence>
<feature type="domain" description="Helicase ATP-binding" evidence="11">
    <location>
        <begin position="22"/>
        <end position="222"/>
    </location>
</feature>
<evidence type="ECO:0000256" key="2">
    <source>
        <dbReference type="ARBA" id="ARBA00009046"/>
    </source>
</evidence>
<keyword evidence="3" id="KW-0540">Nuclease</keyword>
<dbReference type="InterPro" id="IPR027417">
    <property type="entry name" value="P-loop_NTPase"/>
</dbReference>
<dbReference type="PROSITE" id="PS51192">
    <property type="entry name" value="HELICASE_ATP_BIND_1"/>
    <property type="match status" value="1"/>
</dbReference>
<dbReference type="SMART" id="SM00490">
    <property type="entry name" value="HELICc"/>
    <property type="match status" value="1"/>
</dbReference>
<keyword evidence="4" id="KW-0479">Metal-binding</keyword>
<dbReference type="SUPFAM" id="SSF109604">
    <property type="entry name" value="HD-domain/PDEase-like"/>
    <property type="match status" value="1"/>
</dbReference>
<protein>
    <submittedName>
        <fullName evidence="14">CRISPR-associated helicase Cas3</fullName>
    </submittedName>
</protein>
<evidence type="ECO:0000259" key="12">
    <source>
        <dbReference type="PROSITE" id="PS51194"/>
    </source>
</evidence>
<dbReference type="InterPro" id="IPR006483">
    <property type="entry name" value="CRISPR-assoc_Cas3_HD"/>
</dbReference>
<evidence type="ECO:0000313" key="15">
    <source>
        <dbReference type="Proteomes" id="UP001576780"/>
    </source>
</evidence>
<name>A0ABV4WU10_9CYAN</name>
<keyword evidence="8" id="KW-0067">ATP-binding</keyword>
<dbReference type="Gene3D" id="3.40.50.300">
    <property type="entry name" value="P-loop containing nucleotide triphosphate hydrolases"/>
    <property type="match status" value="2"/>
</dbReference>
<dbReference type="PANTHER" id="PTHR47959:SF16">
    <property type="entry name" value="CRISPR-ASSOCIATED NUCLEASE_HELICASE CAS3-RELATED"/>
    <property type="match status" value="1"/>
</dbReference>
<dbReference type="EMBL" id="JBHFNT010000240">
    <property type="protein sequence ID" value="MFB2838171.1"/>
    <property type="molecule type" value="Genomic_DNA"/>
</dbReference>
<feature type="domain" description="Helicase C-terminal" evidence="12">
    <location>
        <begin position="255"/>
        <end position="413"/>
    </location>
</feature>
<dbReference type="InterPro" id="IPR014001">
    <property type="entry name" value="Helicase_ATP-bd"/>
</dbReference>
<dbReference type="PANTHER" id="PTHR47959">
    <property type="entry name" value="ATP-DEPENDENT RNA HELICASE RHLE-RELATED"/>
    <property type="match status" value="1"/>
</dbReference>
<proteinExistence type="inferred from homology"/>
<evidence type="ECO:0000256" key="8">
    <source>
        <dbReference type="ARBA" id="ARBA00022840"/>
    </source>
</evidence>
<evidence type="ECO:0000256" key="5">
    <source>
        <dbReference type="ARBA" id="ARBA00022741"/>
    </source>
</evidence>
<organism evidence="14 15">
    <name type="scientific">Floridaenema evergladense BLCC-F167</name>
    <dbReference type="NCBI Taxonomy" id="3153639"/>
    <lineage>
        <taxon>Bacteria</taxon>
        <taxon>Bacillati</taxon>
        <taxon>Cyanobacteriota</taxon>
        <taxon>Cyanophyceae</taxon>
        <taxon>Oscillatoriophycideae</taxon>
        <taxon>Aerosakkonematales</taxon>
        <taxon>Aerosakkonemataceae</taxon>
        <taxon>Floridanema</taxon>
        <taxon>Floridanema evergladense</taxon>
    </lineage>
</organism>